<keyword evidence="1 4" id="KW-0418">Kinase</keyword>
<gene>
    <name evidence="4" type="ORF">BpHYR1_043380</name>
</gene>
<dbReference type="InterPro" id="IPR027484">
    <property type="entry name" value="PInositol-4-P-5-kinase_N"/>
</dbReference>
<proteinExistence type="predicted"/>
<feature type="compositionally biased region" description="Low complexity" evidence="2">
    <location>
        <begin position="26"/>
        <end position="39"/>
    </location>
</feature>
<dbReference type="PANTHER" id="PTHR23086:SF101">
    <property type="entry name" value="LP03320P-RELATED"/>
    <property type="match status" value="1"/>
</dbReference>
<dbReference type="OrthoDB" id="70770at2759"/>
<dbReference type="EMBL" id="REGN01004953">
    <property type="protein sequence ID" value="RNA15413.1"/>
    <property type="molecule type" value="Genomic_DNA"/>
</dbReference>
<sequence>MNDNYLSAANTGANNLSPHSQLNTYSSSLSSSSATASLSHGAANSMKSQMTGPSEAGISRSPSTSNRETQKKKIGHREVKDGVVHYKKISTDELKKSIQFGIVHFLSEQNRTQMDRDLLMQDFQIVETVQFPKTGSPTTPAHDYSDFKLKVYAPYGFRYLRRKFNVNEVDFMSALGDSELKEVSNPGASGSVFYKTSNDKYILKTVQYQECEFLKTLLAGYTLNLLQNLINQKFSLLPTIYGLYCYQKYELASFLSDRTNIRIVIMNNILPSDVPIHEKYDLKGSSHKRKASKEERAKSNPTFKDLDFLEEHPNGLMLDEKNYDNIIGSIKRDCLILESFGIMDYSLLLGIHNLEKERNNTAIEAYYEARINNPAYNNPSVNSNGSMSASNRYSISTGRSIENAFNISAVPAKNSKGDRLLLYFGIIDILQSYRFKKKLEHTLKSMITDG</sequence>
<dbReference type="Gene3D" id="3.30.810.10">
    <property type="entry name" value="2-Layer Sandwich"/>
    <property type="match status" value="1"/>
</dbReference>
<evidence type="ECO:0000313" key="5">
    <source>
        <dbReference type="Proteomes" id="UP000276133"/>
    </source>
</evidence>
<dbReference type="SUPFAM" id="SSF56104">
    <property type="entry name" value="SAICAR synthase-like"/>
    <property type="match status" value="1"/>
</dbReference>
<keyword evidence="1" id="KW-0067">ATP-binding</keyword>
<dbReference type="PANTHER" id="PTHR23086">
    <property type="entry name" value="PHOSPHATIDYLINOSITOL-4-PHOSPHATE 5-KINASE"/>
    <property type="match status" value="1"/>
</dbReference>
<feature type="non-terminal residue" evidence="4">
    <location>
        <position position="450"/>
    </location>
</feature>
<evidence type="ECO:0000256" key="1">
    <source>
        <dbReference type="PROSITE-ProRule" id="PRU00781"/>
    </source>
</evidence>
<name>A0A3M7QVU6_BRAPC</name>
<protein>
    <submittedName>
        <fullName evidence="4">Phosphatidylinositol 4-phosphate 5-kinase type-1 gamma isoform X3</fullName>
    </submittedName>
</protein>
<dbReference type="InterPro" id="IPR027483">
    <property type="entry name" value="PInositol-4-P-4/5-kinase_C_sf"/>
</dbReference>
<feature type="compositionally biased region" description="Basic and acidic residues" evidence="2">
    <location>
        <begin position="68"/>
        <end position="78"/>
    </location>
</feature>
<organism evidence="4 5">
    <name type="scientific">Brachionus plicatilis</name>
    <name type="common">Marine rotifer</name>
    <name type="synonym">Brachionus muelleri</name>
    <dbReference type="NCBI Taxonomy" id="10195"/>
    <lineage>
        <taxon>Eukaryota</taxon>
        <taxon>Metazoa</taxon>
        <taxon>Spiralia</taxon>
        <taxon>Gnathifera</taxon>
        <taxon>Rotifera</taxon>
        <taxon>Eurotatoria</taxon>
        <taxon>Monogononta</taxon>
        <taxon>Pseudotrocha</taxon>
        <taxon>Ploima</taxon>
        <taxon>Brachionidae</taxon>
        <taxon>Brachionus</taxon>
    </lineage>
</organism>
<dbReference type="SMART" id="SM00330">
    <property type="entry name" value="PIPKc"/>
    <property type="match status" value="1"/>
</dbReference>
<evidence type="ECO:0000313" key="4">
    <source>
        <dbReference type="EMBL" id="RNA15413.1"/>
    </source>
</evidence>
<dbReference type="GO" id="GO:0046854">
    <property type="term" value="P:phosphatidylinositol phosphate biosynthetic process"/>
    <property type="evidence" value="ECO:0007669"/>
    <property type="project" value="TreeGrafter"/>
</dbReference>
<keyword evidence="1" id="KW-0547">Nucleotide-binding</keyword>
<dbReference type="Gene3D" id="3.30.800.10">
    <property type="entry name" value="Phosphatidylinositol Phosphate Kinase II Beta"/>
    <property type="match status" value="1"/>
</dbReference>
<dbReference type="InterPro" id="IPR002498">
    <property type="entry name" value="PInositol-4-P-4/5-kinase_core"/>
</dbReference>
<keyword evidence="1" id="KW-0808">Transferase</keyword>
<dbReference type="PROSITE" id="PS51455">
    <property type="entry name" value="PIPK"/>
    <property type="match status" value="1"/>
</dbReference>
<dbReference type="GO" id="GO:0016308">
    <property type="term" value="F:1-phosphatidylinositol-4-phosphate 5-kinase activity"/>
    <property type="evidence" value="ECO:0007669"/>
    <property type="project" value="TreeGrafter"/>
</dbReference>
<accession>A0A3M7QVU6</accession>
<dbReference type="GO" id="GO:0005886">
    <property type="term" value="C:plasma membrane"/>
    <property type="evidence" value="ECO:0007669"/>
    <property type="project" value="TreeGrafter"/>
</dbReference>
<dbReference type="AlphaFoldDB" id="A0A3M7QVU6"/>
<dbReference type="STRING" id="10195.A0A3M7QVU6"/>
<comment type="caution">
    <text evidence="4">The sequence shown here is derived from an EMBL/GenBank/DDBJ whole genome shotgun (WGS) entry which is preliminary data.</text>
</comment>
<feature type="compositionally biased region" description="Polar residues" evidence="2">
    <location>
        <begin position="1"/>
        <end position="25"/>
    </location>
</feature>
<feature type="region of interest" description="Disordered" evidence="2">
    <location>
        <begin position="1"/>
        <end position="78"/>
    </location>
</feature>
<dbReference type="Proteomes" id="UP000276133">
    <property type="component" value="Unassembled WGS sequence"/>
</dbReference>
<feature type="domain" description="PIPK" evidence="3">
    <location>
        <begin position="86"/>
        <end position="450"/>
    </location>
</feature>
<reference evidence="4 5" key="1">
    <citation type="journal article" date="2018" name="Sci. Rep.">
        <title>Genomic signatures of local adaptation to the degree of environmental predictability in rotifers.</title>
        <authorList>
            <person name="Franch-Gras L."/>
            <person name="Hahn C."/>
            <person name="Garcia-Roger E.M."/>
            <person name="Carmona M.J."/>
            <person name="Serra M."/>
            <person name="Gomez A."/>
        </authorList>
    </citation>
    <scope>NUCLEOTIDE SEQUENCE [LARGE SCALE GENOMIC DNA]</scope>
    <source>
        <strain evidence="4">HYR1</strain>
    </source>
</reference>
<dbReference type="InterPro" id="IPR023610">
    <property type="entry name" value="PInositol-4/5-P-5/4-kinase"/>
</dbReference>
<dbReference type="Pfam" id="PF01504">
    <property type="entry name" value="PIP5K"/>
    <property type="match status" value="1"/>
</dbReference>
<dbReference type="GO" id="GO:0005524">
    <property type="term" value="F:ATP binding"/>
    <property type="evidence" value="ECO:0007669"/>
    <property type="project" value="UniProtKB-UniRule"/>
</dbReference>
<evidence type="ECO:0000259" key="3">
    <source>
        <dbReference type="PROSITE" id="PS51455"/>
    </source>
</evidence>
<evidence type="ECO:0000256" key="2">
    <source>
        <dbReference type="SAM" id="MobiDB-lite"/>
    </source>
</evidence>
<keyword evidence="5" id="KW-1185">Reference proteome</keyword>